<reference evidence="2 3" key="1">
    <citation type="submission" date="2016-11" db="EMBL/GenBank/DDBJ databases">
        <authorList>
            <person name="Jaros S."/>
            <person name="Januszkiewicz K."/>
            <person name="Wedrychowicz H."/>
        </authorList>
    </citation>
    <scope>NUCLEOTIDE SEQUENCE [LARGE SCALE GENOMIC DNA]</scope>
    <source>
        <strain evidence="2 3">DSM 3090</strain>
    </source>
</reference>
<accession>A0A1M6P3Q4</accession>
<evidence type="ECO:0000313" key="2">
    <source>
        <dbReference type="EMBL" id="SHK02554.1"/>
    </source>
</evidence>
<proteinExistence type="predicted"/>
<evidence type="ECO:0000259" key="1">
    <source>
        <dbReference type="Pfam" id="PF12323"/>
    </source>
</evidence>
<dbReference type="EMBL" id="FRAD01000012">
    <property type="protein sequence ID" value="SHK02554.1"/>
    <property type="molecule type" value="Genomic_DNA"/>
</dbReference>
<protein>
    <submittedName>
        <fullName evidence="2">Helix-turn-helix domain-containing protein</fullName>
    </submittedName>
</protein>
<dbReference type="Proteomes" id="UP000183952">
    <property type="component" value="Unassembled WGS sequence"/>
</dbReference>
<name>A0A1M6P3Q4_9CLOT</name>
<dbReference type="InterPro" id="IPR021027">
    <property type="entry name" value="Transposase_put_HTH"/>
</dbReference>
<dbReference type="AlphaFoldDB" id="A0A1M6P3Q4"/>
<evidence type="ECO:0000313" key="3">
    <source>
        <dbReference type="Proteomes" id="UP000183952"/>
    </source>
</evidence>
<feature type="domain" description="Transposase putative helix-turn-helix" evidence="1">
    <location>
        <begin position="31"/>
        <end position="74"/>
    </location>
</feature>
<dbReference type="Pfam" id="PF12323">
    <property type="entry name" value="HTH_OrfB_IS605"/>
    <property type="match status" value="1"/>
</dbReference>
<gene>
    <name evidence="2" type="ORF">SAMN02745248_01575</name>
</gene>
<feature type="non-terminal residue" evidence="2">
    <location>
        <position position="74"/>
    </location>
</feature>
<sequence length="74" mass="8795">MKVNSDVISIALYNNYTNYIKYIRNEVDIVEKSFKFRLVPTKEQEIMLSKTFGSCRFVYNHYLGKKIDLYKSEG</sequence>
<dbReference type="STRING" id="1121331.SAMN02745248_01575"/>
<dbReference type="RefSeq" id="WP_207649867.1">
    <property type="nucleotide sequence ID" value="NZ_FRAD01000012.1"/>
</dbReference>
<keyword evidence="3" id="KW-1185">Reference proteome</keyword>
<organism evidence="2 3">
    <name type="scientific">Hathewaya proteolytica DSM 3090</name>
    <dbReference type="NCBI Taxonomy" id="1121331"/>
    <lineage>
        <taxon>Bacteria</taxon>
        <taxon>Bacillati</taxon>
        <taxon>Bacillota</taxon>
        <taxon>Clostridia</taxon>
        <taxon>Eubacteriales</taxon>
        <taxon>Clostridiaceae</taxon>
        <taxon>Hathewaya</taxon>
    </lineage>
</organism>